<dbReference type="OrthoDB" id="2932333at2"/>
<dbReference type="Pfam" id="PF13040">
    <property type="entry name" value="Fur_reg_FbpB"/>
    <property type="match status" value="1"/>
</dbReference>
<evidence type="ECO:0000313" key="1">
    <source>
        <dbReference type="EMBL" id="PAV28784.1"/>
    </source>
</evidence>
<evidence type="ECO:0000313" key="2">
    <source>
        <dbReference type="Proteomes" id="UP000218887"/>
    </source>
</evidence>
<dbReference type="EMBL" id="NPOA01000010">
    <property type="protein sequence ID" value="PAV28784.1"/>
    <property type="molecule type" value="Genomic_DNA"/>
</dbReference>
<sequence>MRPKTMNFEQLVNQNKQDLLNDEVRISQIEMRLEKKQAELALQKRKELSI</sequence>
<dbReference type="InterPro" id="IPR025004">
    <property type="entry name" value="SenN/SenS"/>
</dbReference>
<protein>
    <submittedName>
        <fullName evidence="1">FbpB family small basic protein</fullName>
    </submittedName>
</protein>
<dbReference type="RefSeq" id="WP_095656224.1">
    <property type="nucleotide sequence ID" value="NZ_NPOA01000010.1"/>
</dbReference>
<dbReference type="Proteomes" id="UP000218887">
    <property type="component" value="Unassembled WGS sequence"/>
</dbReference>
<accession>A0A2A2IBX6</accession>
<name>A0A2A2IBX6_9BACI</name>
<comment type="caution">
    <text evidence="1">The sequence shown here is derived from an EMBL/GenBank/DDBJ whole genome shotgun (WGS) entry which is preliminary data.</text>
</comment>
<keyword evidence="2" id="KW-1185">Reference proteome</keyword>
<organism evidence="1 2">
    <name type="scientific">Virgibacillus profundi</name>
    <dbReference type="NCBI Taxonomy" id="2024555"/>
    <lineage>
        <taxon>Bacteria</taxon>
        <taxon>Bacillati</taxon>
        <taxon>Bacillota</taxon>
        <taxon>Bacilli</taxon>
        <taxon>Bacillales</taxon>
        <taxon>Bacillaceae</taxon>
        <taxon>Virgibacillus</taxon>
    </lineage>
</organism>
<gene>
    <name evidence="1" type="ORF">CIL05_14245</name>
</gene>
<proteinExistence type="predicted"/>
<reference evidence="1 2" key="1">
    <citation type="submission" date="2017-08" db="EMBL/GenBank/DDBJ databases">
        <title>Virgibacillus indicus sp. nov. and Virgibacillus profoundi sp. nov, two moderately halophilic bacteria isolated from marine sediment by using the Microfluidic Streak Plate.</title>
        <authorList>
            <person name="Xu B."/>
            <person name="Hu B."/>
            <person name="Wang J."/>
            <person name="Zhu Y."/>
            <person name="Huang L."/>
            <person name="Du W."/>
            <person name="Huang Y."/>
        </authorList>
    </citation>
    <scope>NUCLEOTIDE SEQUENCE [LARGE SCALE GENOMIC DNA]</scope>
    <source>
        <strain evidence="1 2">IO3-P3-H5</strain>
    </source>
</reference>
<dbReference type="AlphaFoldDB" id="A0A2A2IBX6"/>